<accession>A0A8E2AST0</accession>
<feature type="region of interest" description="Disordered" evidence="1">
    <location>
        <begin position="260"/>
        <end position="282"/>
    </location>
</feature>
<evidence type="ECO:0000256" key="2">
    <source>
        <dbReference type="SAM" id="Phobius"/>
    </source>
</evidence>
<dbReference type="InterPro" id="IPR045340">
    <property type="entry name" value="DUF6533"/>
</dbReference>
<evidence type="ECO:0000256" key="1">
    <source>
        <dbReference type="SAM" id="MobiDB-lite"/>
    </source>
</evidence>
<organism evidence="4 5">
    <name type="scientific">Obba rivulosa</name>
    <dbReference type="NCBI Taxonomy" id="1052685"/>
    <lineage>
        <taxon>Eukaryota</taxon>
        <taxon>Fungi</taxon>
        <taxon>Dikarya</taxon>
        <taxon>Basidiomycota</taxon>
        <taxon>Agaricomycotina</taxon>
        <taxon>Agaricomycetes</taxon>
        <taxon>Polyporales</taxon>
        <taxon>Gelatoporiaceae</taxon>
        <taxon>Obba</taxon>
    </lineage>
</organism>
<evidence type="ECO:0000259" key="3">
    <source>
        <dbReference type="Pfam" id="PF20151"/>
    </source>
</evidence>
<dbReference type="EMBL" id="KV722476">
    <property type="protein sequence ID" value="OCH87695.1"/>
    <property type="molecule type" value="Genomic_DNA"/>
</dbReference>
<feature type="transmembrane region" description="Helical" evidence="2">
    <location>
        <begin position="55"/>
        <end position="72"/>
    </location>
</feature>
<evidence type="ECO:0000313" key="5">
    <source>
        <dbReference type="Proteomes" id="UP000250043"/>
    </source>
</evidence>
<protein>
    <recommendedName>
        <fullName evidence="3">DUF6533 domain-containing protein</fullName>
    </recommendedName>
</protein>
<feature type="transmembrane region" description="Helical" evidence="2">
    <location>
        <begin position="141"/>
        <end position="162"/>
    </location>
</feature>
<feature type="transmembrane region" description="Helical" evidence="2">
    <location>
        <begin position="98"/>
        <end position="120"/>
    </location>
</feature>
<name>A0A8E2AST0_9APHY</name>
<dbReference type="Proteomes" id="UP000250043">
    <property type="component" value="Unassembled WGS sequence"/>
</dbReference>
<keyword evidence="5" id="KW-1185">Reference proteome</keyword>
<feature type="region of interest" description="Disordered" evidence="1">
    <location>
        <begin position="310"/>
        <end position="331"/>
    </location>
</feature>
<proteinExistence type="predicted"/>
<reference evidence="4 5" key="1">
    <citation type="submission" date="2016-07" db="EMBL/GenBank/DDBJ databases">
        <title>Draft genome of the white-rot fungus Obba rivulosa 3A-2.</title>
        <authorList>
            <consortium name="DOE Joint Genome Institute"/>
            <person name="Miettinen O."/>
            <person name="Riley R."/>
            <person name="Acob R."/>
            <person name="Barry K."/>
            <person name="Cullen D."/>
            <person name="De Vries R."/>
            <person name="Hainaut M."/>
            <person name="Hatakka A."/>
            <person name="Henrissat B."/>
            <person name="Hilden K."/>
            <person name="Kuo R."/>
            <person name="Labutti K."/>
            <person name="Lipzen A."/>
            <person name="Makela M.R."/>
            <person name="Sandor L."/>
            <person name="Spatafora J.W."/>
            <person name="Grigoriev I.V."/>
            <person name="Hibbett D.S."/>
        </authorList>
    </citation>
    <scope>NUCLEOTIDE SEQUENCE [LARGE SCALE GENOMIC DNA]</scope>
    <source>
        <strain evidence="4 5">3A-2</strain>
    </source>
</reference>
<sequence>MSLFNPNITNDIALVQSAITNNYYSLASCVFVLYDHGTTLSREIDLMWGRKWTSVTMLFYLNRFAVFAWAILQELNFLPLATLPVDGFSKYAGSEDPLVAVATRTSVIAADILILFVTWSKTYGTLRNARRSDIKVPISTLLLRDGTLYFIVLLVVNIMNIVGWYTDVFVETASLFSTPLSSIIITHFLLNLRQAANAPEDDNHVDTLYLSFVHSGDSGVRFGSFVDNIGADLVHNPKALEHSCNMSWAEDDEHAGQNFLAVDPDPEQLNGAAEPPVSSSASRHIIRAAVPPEHDTVEGGSIVSTAVSASGQVSEGGTTIDPHGATVQVAP</sequence>
<feature type="domain" description="DUF6533" evidence="3">
    <location>
        <begin position="23"/>
        <end position="67"/>
    </location>
</feature>
<keyword evidence="2" id="KW-0812">Transmembrane</keyword>
<evidence type="ECO:0000313" key="4">
    <source>
        <dbReference type="EMBL" id="OCH87695.1"/>
    </source>
</evidence>
<dbReference type="Pfam" id="PF20151">
    <property type="entry name" value="DUF6533"/>
    <property type="match status" value="1"/>
</dbReference>
<keyword evidence="2" id="KW-1133">Transmembrane helix</keyword>
<dbReference type="AlphaFoldDB" id="A0A8E2AST0"/>
<feature type="transmembrane region" description="Helical" evidence="2">
    <location>
        <begin position="168"/>
        <end position="190"/>
    </location>
</feature>
<dbReference type="OrthoDB" id="2749098at2759"/>
<gene>
    <name evidence="4" type="ORF">OBBRIDRAFT_837171</name>
</gene>
<keyword evidence="2" id="KW-0472">Membrane</keyword>